<evidence type="ECO:0000313" key="1">
    <source>
        <dbReference type="EMBL" id="KAJ8889347.1"/>
    </source>
</evidence>
<gene>
    <name evidence="1" type="ORF">PR048_008846</name>
</gene>
<accession>A0ABQ9HY92</accession>
<dbReference type="EMBL" id="JARBHB010000003">
    <property type="protein sequence ID" value="KAJ8889347.1"/>
    <property type="molecule type" value="Genomic_DNA"/>
</dbReference>
<evidence type="ECO:0000313" key="2">
    <source>
        <dbReference type="Proteomes" id="UP001159363"/>
    </source>
</evidence>
<keyword evidence="2" id="KW-1185">Reference proteome</keyword>
<sequence length="486" mass="53107">MLSIIYSFFAKQASDYEFWPKELKIPYFCGVFMRGDLLQKPNVKECMVVKLDSKQNLISVNHLYQTYHLQTTISAAWSYQHQELSSNFATFETIDFEGKTFSLRGYIFNYMTSTNCEVSVTDPSSSFNIPPLFSPGPTRPQCSRVLRASSRTVAFTRRVPRLSITHTTNNSSAVVSQSPVVGRASPNFISPPHSASYSERGNGIAEAAINLAMNWQTGWTVSSKSGPQRDVGGAEGCGCRPGKAGKQKLPPPLPKTPSGCPSNWLRAPLVICSSPSNSARLAGSLLGKFPHARHSRHALPPSDFLPLLPVALFHSPPFSLAHRELINKDILPVINLPAPPHPTRKSMERNPPEAFSLREQANCRHGMAARDLRGQLGRPASANCRRGGACVGGTAAAGGNHHLHCASWTEMSMEQCRNERARGTGDPLEVHSLMASSGTIPTCKYLAPILNPCCHLLHSQPKCVFEISLVVTRITGIDMITGIEVH</sequence>
<comment type="caution">
    <text evidence="1">The sequence shown here is derived from an EMBL/GenBank/DDBJ whole genome shotgun (WGS) entry which is preliminary data.</text>
</comment>
<protein>
    <submittedName>
        <fullName evidence="1">Uncharacterized protein</fullName>
    </submittedName>
</protein>
<organism evidence="1 2">
    <name type="scientific">Dryococelus australis</name>
    <dbReference type="NCBI Taxonomy" id="614101"/>
    <lineage>
        <taxon>Eukaryota</taxon>
        <taxon>Metazoa</taxon>
        <taxon>Ecdysozoa</taxon>
        <taxon>Arthropoda</taxon>
        <taxon>Hexapoda</taxon>
        <taxon>Insecta</taxon>
        <taxon>Pterygota</taxon>
        <taxon>Neoptera</taxon>
        <taxon>Polyneoptera</taxon>
        <taxon>Phasmatodea</taxon>
        <taxon>Verophasmatodea</taxon>
        <taxon>Anareolatae</taxon>
        <taxon>Phasmatidae</taxon>
        <taxon>Eurycanthinae</taxon>
        <taxon>Dryococelus</taxon>
    </lineage>
</organism>
<dbReference type="Proteomes" id="UP001159363">
    <property type="component" value="Chromosome 3"/>
</dbReference>
<name>A0ABQ9HY92_9NEOP</name>
<proteinExistence type="predicted"/>
<reference evidence="1 2" key="1">
    <citation type="submission" date="2023-02" db="EMBL/GenBank/DDBJ databases">
        <title>LHISI_Scaffold_Assembly.</title>
        <authorList>
            <person name="Stuart O.P."/>
            <person name="Cleave R."/>
            <person name="Magrath M.J.L."/>
            <person name="Mikheyev A.S."/>
        </authorList>
    </citation>
    <scope>NUCLEOTIDE SEQUENCE [LARGE SCALE GENOMIC DNA]</scope>
    <source>
        <strain evidence="1">Daus_M_001</strain>
        <tissue evidence="1">Leg muscle</tissue>
    </source>
</reference>